<dbReference type="InterPro" id="IPR012902">
    <property type="entry name" value="N_methyl_site"/>
</dbReference>
<keyword evidence="1" id="KW-0812">Transmembrane</keyword>
<dbReference type="OrthoDB" id="270125at2"/>
<dbReference type="SUPFAM" id="SSF54523">
    <property type="entry name" value="Pili subunits"/>
    <property type="match status" value="1"/>
</dbReference>
<keyword evidence="3" id="KW-1185">Reference proteome</keyword>
<dbReference type="NCBIfam" id="TIGR02532">
    <property type="entry name" value="IV_pilin_GFxxxE"/>
    <property type="match status" value="1"/>
</dbReference>
<gene>
    <name evidence="2" type="ORF">K239x_14140</name>
</gene>
<dbReference type="Proteomes" id="UP000319817">
    <property type="component" value="Chromosome"/>
</dbReference>
<name>A0A517NQS1_9BACT</name>
<dbReference type="AlphaFoldDB" id="A0A517NQS1"/>
<protein>
    <submittedName>
        <fullName evidence="2">Uncharacterized protein</fullName>
    </submittedName>
</protein>
<proteinExistence type="predicted"/>
<dbReference type="EMBL" id="CP036526">
    <property type="protein sequence ID" value="QDT09468.1"/>
    <property type="molecule type" value="Genomic_DNA"/>
</dbReference>
<keyword evidence="1" id="KW-1133">Transmembrane helix</keyword>
<sequence>MLIHGKTNSRRISSDRPAFTLVEILIVLSIFSVLAAISLPLVRSLVSEQKGANTSRSISAFIDATRRRAIAEGRPMGVLVERLTRDDGPLSPDRGASLRVRQLVGVPSYAGESSNSFAELKADSNWPAVGHVTRPNTGDPDPDPLKIDTAVFNASDNQLLFLSARMIANSELNPPVAINDPIEFPGGRIARIGRLIAFVDGGVDRVKVNFDLEDSAAFNSSTGQSTDRFPATNHIVKRPARSAGVVVIDSNGFVVDLANAGPDGAIGTADDVVQKTTYKIHRRPARSTTAPLDLPRGLAIDLNYSGMGAFGNQFAPVPSAATPGLSIFNNHISITFSADGRVSQVNNAAGVSLKPSGLIFLCLGTTDGLRSDSLLSNDERAPANLMDLQSIWIVINPSTGRVVSSPFASVAPSTATITDPADAALAPAINQARFFAFLSDTVDDK</sequence>
<evidence type="ECO:0000313" key="2">
    <source>
        <dbReference type="EMBL" id="QDT09468.1"/>
    </source>
</evidence>
<evidence type="ECO:0000313" key="3">
    <source>
        <dbReference type="Proteomes" id="UP000319817"/>
    </source>
</evidence>
<feature type="transmembrane region" description="Helical" evidence="1">
    <location>
        <begin position="21"/>
        <end position="42"/>
    </location>
</feature>
<keyword evidence="1" id="KW-0472">Membrane</keyword>
<dbReference type="InterPro" id="IPR045584">
    <property type="entry name" value="Pilin-like"/>
</dbReference>
<organism evidence="2 3">
    <name type="scientific">Stieleria marina</name>
    <dbReference type="NCBI Taxonomy" id="1930275"/>
    <lineage>
        <taxon>Bacteria</taxon>
        <taxon>Pseudomonadati</taxon>
        <taxon>Planctomycetota</taxon>
        <taxon>Planctomycetia</taxon>
        <taxon>Pirellulales</taxon>
        <taxon>Pirellulaceae</taxon>
        <taxon>Stieleria</taxon>
    </lineage>
</organism>
<dbReference type="Gene3D" id="3.30.700.10">
    <property type="entry name" value="Glycoprotein, Type 4 Pilin"/>
    <property type="match status" value="1"/>
</dbReference>
<dbReference type="Pfam" id="PF07963">
    <property type="entry name" value="N_methyl"/>
    <property type="match status" value="1"/>
</dbReference>
<accession>A0A517NQS1</accession>
<reference evidence="2 3" key="1">
    <citation type="submission" date="2019-02" db="EMBL/GenBank/DDBJ databases">
        <title>Deep-cultivation of Planctomycetes and their phenomic and genomic characterization uncovers novel biology.</title>
        <authorList>
            <person name="Wiegand S."/>
            <person name="Jogler M."/>
            <person name="Boedeker C."/>
            <person name="Pinto D."/>
            <person name="Vollmers J."/>
            <person name="Rivas-Marin E."/>
            <person name="Kohn T."/>
            <person name="Peeters S.H."/>
            <person name="Heuer A."/>
            <person name="Rast P."/>
            <person name="Oberbeckmann S."/>
            <person name="Bunk B."/>
            <person name="Jeske O."/>
            <person name="Meyerdierks A."/>
            <person name="Storesund J.E."/>
            <person name="Kallscheuer N."/>
            <person name="Luecker S."/>
            <person name="Lage O.M."/>
            <person name="Pohl T."/>
            <person name="Merkel B.J."/>
            <person name="Hornburger P."/>
            <person name="Mueller R.-W."/>
            <person name="Bruemmer F."/>
            <person name="Labrenz M."/>
            <person name="Spormann A.M."/>
            <person name="Op den Camp H."/>
            <person name="Overmann J."/>
            <person name="Amann R."/>
            <person name="Jetten M.S.M."/>
            <person name="Mascher T."/>
            <person name="Medema M.H."/>
            <person name="Devos D.P."/>
            <person name="Kaster A.-K."/>
            <person name="Ovreas L."/>
            <person name="Rohde M."/>
            <person name="Galperin M.Y."/>
            <person name="Jogler C."/>
        </authorList>
    </citation>
    <scope>NUCLEOTIDE SEQUENCE [LARGE SCALE GENOMIC DNA]</scope>
    <source>
        <strain evidence="2 3">K23_9</strain>
    </source>
</reference>
<evidence type="ECO:0000256" key="1">
    <source>
        <dbReference type="SAM" id="Phobius"/>
    </source>
</evidence>